<accession>A0A0G4GCS5</accession>
<feature type="compositionally biased region" description="Polar residues" evidence="1">
    <location>
        <begin position="14"/>
        <end position="35"/>
    </location>
</feature>
<name>A0A0G4GCS5_9ALVE</name>
<protein>
    <submittedName>
        <fullName evidence="2">Uncharacterized protein</fullName>
    </submittedName>
</protein>
<dbReference type="EMBL" id="CDMZ01001094">
    <property type="protein sequence ID" value="CEM27110.1"/>
    <property type="molecule type" value="Genomic_DNA"/>
</dbReference>
<dbReference type="AlphaFoldDB" id="A0A0G4GCS5"/>
<organism evidence="2">
    <name type="scientific">Chromera velia CCMP2878</name>
    <dbReference type="NCBI Taxonomy" id="1169474"/>
    <lineage>
        <taxon>Eukaryota</taxon>
        <taxon>Sar</taxon>
        <taxon>Alveolata</taxon>
        <taxon>Colpodellida</taxon>
        <taxon>Chromeraceae</taxon>
        <taxon>Chromera</taxon>
    </lineage>
</organism>
<evidence type="ECO:0000313" key="2">
    <source>
        <dbReference type="EMBL" id="CEM27110.1"/>
    </source>
</evidence>
<dbReference type="VEuPathDB" id="CryptoDB:Cvel_21342"/>
<proteinExistence type="predicted"/>
<gene>
    <name evidence="2" type="ORF">Cvel_21342</name>
</gene>
<evidence type="ECO:0000256" key="1">
    <source>
        <dbReference type="SAM" id="MobiDB-lite"/>
    </source>
</evidence>
<feature type="region of interest" description="Disordered" evidence="1">
    <location>
        <begin position="1"/>
        <end position="38"/>
    </location>
</feature>
<reference evidence="2" key="1">
    <citation type="submission" date="2014-11" db="EMBL/GenBank/DDBJ databases">
        <authorList>
            <person name="Otto D Thomas"/>
            <person name="Naeem Raeece"/>
        </authorList>
    </citation>
    <scope>NUCLEOTIDE SEQUENCE</scope>
</reference>
<sequence>MLQSQAGNQGDPMSGTSGTDDGEQGRSSDSQTTSAPIRVLRDRLAASASKESDAVLSVLRASFDHEGSPLRVWFQQSEKRRQGLVDFLMSKHEDVGVKSYDELSAVEFVFRRLYTPESAERGLRQVNVRVSEEEILPASASASACGGMKWRMIKMGDAAGGSAQARADSTVFFKFVHGLMEALVEGSLPPFVCETLEPLVLSSLSSPLEHLVVIADPRTDPNEDDVTALAVLLAADRFVSPLFDALTVLVTGSEGSLDARVRDVQFLRDRCRQEIREKIAIRPAPLVNRVSGFAPYGDPEGASAHRLSGAMEGSEAFKRSEGRLLFEQLPPSFDGLFLIGAVDDAFIRQIAQREELAEQALQASFAGVVSERRQPRLKEVSIQGPGYNTMGTQMQDCLSLMRFCTEGQVVWCTNQSGLFVLPRQLEERFGLLERLDEGAGFKEYRLKAVTSFWATSLKAEFFQGQFPQYSYEQDTDKLLEHLETLDCLI</sequence>